<evidence type="ECO:0000256" key="1">
    <source>
        <dbReference type="ARBA" id="ARBA00001924"/>
    </source>
</evidence>
<evidence type="ECO:0000313" key="8">
    <source>
        <dbReference type="Proteomes" id="UP001550739"/>
    </source>
</evidence>
<dbReference type="InterPro" id="IPR005066">
    <property type="entry name" value="MoCF_OxRdtse_dimer"/>
</dbReference>
<evidence type="ECO:0000313" key="7">
    <source>
        <dbReference type="EMBL" id="MEU3786395.1"/>
    </source>
</evidence>
<dbReference type="SUPFAM" id="SSF81296">
    <property type="entry name" value="E set domains"/>
    <property type="match status" value="1"/>
</dbReference>
<dbReference type="SUPFAM" id="SSF56524">
    <property type="entry name" value="Oxidoreductase molybdopterin-binding domain"/>
    <property type="match status" value="1"/>
</dbReference>
<feature type="domain" description="Moybdenum cofactor oxidoreductase dimerisation" evidence="6">
    <location>
        <begin position="209"/>
        <end position="306"/>
    </location>
</feature>
<evidence type="ECO:0000259" key="6">
    <source>
        <dbReference type="Pfam" id="PF03404"/>
    </source>
</evidence>
<name>A0ABV2ZVA5_9ACTN</name>
<dbReference type="PRINTS" id="PR00407">
    <property type="entry name" value="EUMOPTERIN"/>
</dbReference>
<comment type="caution">
    <text evidence="7">The sequence shown here is derived from an EMBL/GenBank/DDBJ whole genome shotgun (WGS) entry which is preliminary data.</text>
</comment>
<evidence type="ECO:0000256" key="3">
    <source>
        <dbReference type="ARBA" id="ARBA00022723"/>
    </source>
</evidence>
<keyword evidence="8" id="KW-1185">Reference proteome</keyword>
<gene>
    <name evidence="7" type="ORF">AB0E89_38655</name>
</gene>
<dbReference type="Gene3D" id="2.60.40.650">
    <property type="match status" value="1"/>
</dbReference>
<dbReference type="Pfam" id="PF03404">
    <property type="entry name" value="Mo-co_dimer"/>
    <property type="match status" value="1"/>
</dbReference>
<evidence type="ECO:0000256" key="4">
    <source>
        <dbReference type="ARBA" id="ARBA00023002"/>
    </source>
</evidence>
<dbReference type="PANTHER" id="PTHR19372:SF7">
    <property type="entry name" value="SULFITE OXIDASE, MITOCHONDRIAL"/>
    <property type="match status" value="1"/>
</dbReference>
<dbReference type="InterPro" id="IPR000572">
    <property type="entry name" value="OxRdtase_Mopterin-bd_dom"/>
</dbReference>
<accession>A0ABV2ZVA5</accession>
<keyword evidence="4" id="KW-0560">Oxidoreductase</keyword>
<dbReference type="EMBL" id="JBEZVE010000028">
    <property type="protein sequence ID" value="MEU3786395.1"/>
    <property type="molecule type" value="Genomic_DNA"/>
</dbReference>
<keyword evidence="2" id="KW-0500">Molybdenum</keyword>
<dbReference type="InterPro" id="IPR014756">
    <property type="entry name" value="Ig_E-set"/>
</dbReference>
<dbReference type="PANTHER" id="PTHR19372">
    <property type="entry name" value="SULFITE REDUCTASE"/>
    <property type="match status" value="1"/>
</dbReference>
<feature type="domain" description="Oxidoreductase molybdopterin-binding" evidence="5">
    <location>
        <begin position="24"/>
        <end position="187"/>
    </location>
</feature>
<dbReference type="Pfam" id="PF00174">
    <property type="entry name" value="Oxidored_molyb"/>
    <property type="match status" value="1"/>
</dbReference>
<evidence type="ECO:0000256" key="2">
    <source>
        <dbReference type="ARBA" id="ARBA00022505"/>
    </source>
</evidence>
<dbReference type="InterPro" id="IPR008335">
    <property type="entry name" value="Mopterin_OxRdtase_euk"/>
</dbReference>
<dbReference type="InterPro" id="IPR036374">
    <property type="entry name" value="OxRdtase_Mopterin-bd_sf"/>
</dbReference>
<sequence>MDYTLTGKLTDFITPAPFVFQADHFGVPRVDAESWTVTIDGLVRRKLELSLQDLASLPQREVTAFHECAGNPIHPDIPQRRVANIKWAGVPIAAILDLTGAHEDAQYLISRGVDHGMWQHARHPAYEKDLPISKACDPSVLLAVAMNDMPLPVEHGGPVRLVVPGYYGTNSTKWLRSVSLSASRSTSAFTTTYYTDRETVANSTRETPVWEAAPNSVIVAPANGQPVHDALVDIWGWCWGEYPISRLDISTDGGHSWTAAELGPRQDSSWQRFTLPWRPPTAGEYCVVSRATDERGRTQPDTPRRNRMYKSIIHVQFGHP</sequence>
<comment type="cofactor">
    <cofactor evidence="1">
        <name>Mo-molybdopterin</name>
        <dbReference type="ChEBI" id="CHEBI:71302"/>
    </cofactor>
</comment>
<evidence type="ECO:0000259" key="5">
    <source>
        <dbReference type="Pfam" id="PF00174"/>
    </source>
</evidence>
<keyword evidence="3" id="KW-0479">Metal-binding</keyword>
<proteinExistence type="predicted"/>
<dbReference type="Gene3D" id="3.90.420.10">
    <property type="entry name" value="Oxidoreductase, molybdopterin-binding domain"/>
    <property type="match status" value="1"/>
</dbReference>
<protein>
    <submittedName>
        <fullName evidence="7">Molybdopterin-dependent oxidoreductase</fullName>
    </submittedName>
</protein>
<reference evidence="7 8" key="1">
    <citation type="submission" date="2024-06" db="EMBL/GenBank/DDBJ databases">
        <title>The Natural Products Discovery Center: Release of the First 8490 Sequenced Strains for Exploring Actinobacteria Biosynthetic Diversity.</title>
        <authorList>
            <person name="Kalkreuter E."/>
            <person name="Kautsar S.A."/>
            <person name="Yang D."/>
            <person name="Bader C.D."/>
            <person name="Teijaro C.N."/>
            <person name="Fluegel L."/>
            <person name="Davis C.M."/>
            <person name="Simpson J.R."/>
            <person name="Lauterbach L."/>
            <person name="Steele A.D."/>
            <person name="Gui C."/>
            <person name="Meng S."/>
            <person name="Li G."/>
            <person name="Viehrig K."/>
            <person name="Ye F."/>
            <person name="Su P."/>
            <person name="Kiefer A.F."/>
            <person name="Nichols A."/>
            <person name="Cepeda A.J."/>
            <person name="Yan W."/>
            <person name="Fan B."/>
            <person name="Jiang Y."/>
            <person name="Adhikari A."/>
            <person name="Zheng C.-J."/>
            <person name="Schuster L."/>
            <person name="Cowan T.M."/>
            <person name="Smanski M.J."/>
            <person name="Chevrette M.G."/>
            <person name="De Carvalho L.P.S."/>
            <person name="Shen B."/>
        </authorList>
    </citation>
    <scope>NUCLEOTIDE SEQUENCE [LARGE SCALE GENOMIC DNA]</scope>
    <source>
        <strain evidence="7 8">NPDC033843</strain>
    </source>
</reference>
<organism evidence="7 8">
    <name type="scientific">Streptomyces sp. 900129855</name>
    <dbReference type="NCBI Taxonomy" id="3155129"/>
    <lineage>
        <taxon>Bacteria</taxon>
        <taxon>Bacillati</taxon>
        <taxon>Actinomycetota</taxon>
        <taxon>Actinomycetes</taxon>
        <taxon>Kitasatosporales</taxon>
        <taxon>Streptomycetaceae</taxon>
        <taxon>Streptomyces</taxon>
    </lineage>
</organism>
<dbReference type="Proteomes" id="UP001550739">
    <property type="component" value="Unassembled WGS sequence"/>
</dbReference>
<dbReference type="RefSeq" id="WP_361708394.1">
    <property type="nucleotide sequence ID" value="NZ_JBEZVE010000028.1"/>
</dbReference>